<dbReference type="SUPFAM" id="SSF88697">
    <property type="entry name" value="PUA domain-like"/>
    <property type="match status" value="1"/>
</dbReference>
<dbReference type="CDD" id="cd06555">
    <property type="entry name" value="ASCH_PF0470_like"/>
    <property type="match status" value="1"/>
</dbReference>
<dbReference type="Proteomes" id="UP001231941">
    <property type="component" value="Unassembled WGS sequence"/>
</dbReference>
<organism evidence="2 3">
    <name type="scientific">Chengkuizengella axinellae</name>
    <dbReference type="NCBI Taxonomy" id="3064388"/>
    <lineage>
        <taxon>Bacteria</taxon>
        <taxon>Bacillati</taxon>
        <taxon>Bacillota</taxon>
        <taxon>Bacilli</taxon>
        <taxon>Bacillales</taxon>
        <taxon>Paenibacillaceae</taxon>
        <taxon>Chengkuizengella</taxon>
    </lineage>
</organism>
<dbReference type="PIRSF" id="PIRSF016134">
    <property type="entry name" value="UCP016134"/>
    <property type="match status" value="1"/>
</dbReference>
<evidence type="ECO:0000313" key="3">
    <source>
        <dbReference type="Proteomes" id="UP001231941"/>
    </source>
</evidence>
<feature type="domain" description="ASCH" evidence="1">
    <location>
        <begin position="5"/>
        <end position="114"/>
    </location>
</feature>
<proteinExistence type="predicted"/>
<reference evidence="2 3" key="1">
    <citation type="submission" date="2023-08" db="EMBL/GenBank/DDBJ databases">
        <authorList>
            <person name="Park J.-S."/>
        </authorList>
    </citation>
    <scope>NUCLEOTIDE SEQUENCE [LARGE SCALE GENOMIC DNA]</scope>
    <source>
        <strain evidence="2 3">2205SS18-9</strain>
    </source>
</reference>
<comment type="caution">
    <text evidence="2">The sequence shown here is derived from an EMBL/GenBank/DDBJ whole genome shotgun (WGS) entry which is preliminary data.</text>
</comment>
<dbReference type="InterPro" id="IPR015947">
    <property type="entry name" value="PUA-like_sf"/>
</dbReference>
<keyword evidence="3" id="KW-1185">Reference proteome</keyword>
<dbReference type="EMBL" id="JAVAMP010000005">
    <property type="protein sequence ID" value="MDP5274946.1"/>
    <property type="molecule type" value="Genomic_DNA"/>
</dbReference>
<dbReference type="InterPro" id="IPR007374">
    <property type="entry name" value="ASCH_domain"/>
</dbReference>
<accession>A0ABT9IZZ5</accession>
<sequence>MIHKMGLFEEYYTSVKEGKKIVEVRLNDEKRRRIKLGDKIKFIKLPEENEIIYVEVLELIKYDTFKAMYEDIPFQQFDCEGWRMEDMLKGTYQIYTSEQENKWGTLAIKMKVLNDC</sequence>
<evidence type="ECO:0000313" key="2">
    <source>
        <dbReference type="EMBL" id="MDP5274946.1"/>
    </source>
</evidence>
<dbReference type="SMART" id="SM01022">
    <property type="entry name" value="ASCH"/>
    <property type="match status" value="1"/>
</dbReference>
<dbReference type="Gene3D" id="2.30.130.30">
    <property type="entry name" value="Hypothetical protein"/>
    <property type="match status" value="1"/>
</dbReference>
<name>A0ABT9IZZ5_9BACL</name>
<gene>
    <name evidence="2" type="ORF">Q5Y73_12575</name>
</gene>
<dbReference type="RefSeq" id="WP_305992256.1">
    <property type="nucleotide sequence ID" value="NZ_JAVAMP010000005.1"/>
</dbReference>
<evidence type="ECO:0000259" key="1">
    <source>
        <dbReference type="SMART" id="SM01022"/>
    </source>
</evidence>
<protein>
    <submittedName>
        <fullName evidence="2">ASCH domain-containing protein</fullName>
    </submittedName>
</protein>
<dbReference type="InterPro" id="IPR016645">
    <property type="entry name" value="UCP016134"/>
</dbReference>
<dbReference type="Pfam" id="PF04266">
    <property type="entry name" value="ASCH"/>
    <property type="match status" value="1"/>
</dbReference>